<feature type="domain" description="Peptidase M13 N-terminal" evidence="10">
    <location>
        <begin position="143"/>
        <end position="544"/>
    </location>
</feature>
<dbReference type="InterPro" id="IPR024079">
    <property type="entry name" value="MetalloPept_cat_dom_sf"/>
</dbReference>
<keyword evidence="6" id="KW-0862">Zinc</keyword>
<keyword evidence="5" id="KW-0378">Hydrolase</keyword>
<keyword evidence="7" id="KW-0482">Metalloprotease</keyword>
<dbReference type="InterPro" id="IPR018497">
    <property type="entry name" value="Peptidase_M13_C"/>
</dbReference>
<sequence>MEQLSRDTLNKSSRIPLWIANAPRRRPLKWEIIPFIQIERRRKSPQRADMSPSKKRIIFLLIAAVIIIIATVVCSLVLTQFQTKKEKRTSRGYRSRASRCDGEGCSFAMQLTEESASEQICPSEDCVVAAARTIRWMDRNVDPCEDFYNFSCGSFLRLNTVPDGWDSFGSVDVSNEEIDLQIKSIVEQPIHVNDSDSLTDTKRVYNTCVNVSHIEDASSADLRRVLSSVGEWPFLHPDWRDCRPDLEWRMAKLNALGLDSLFTLDTEFTGKDGRLQAVLRFAPPLVRDICNKEVKNLTDALEIASEHRDILQSILELLDVSLTNETDEEFDDLFNFDYRFCNITQKCREITKNLPWNSTDRFTLFKLADTAPQINWIRWRNIVLSELRLNIQHDKLTIYADDIEECVEDINDLLLNTTSEVLANYLSYKFVFHHLGFLGKPFRQLLENHHHLMRHEAPLSMFSDRWIPRWQQCVIYVKQHMPMALLKEYRDTYHVEESDKEMANIVSRVKSEFRIILKDSRDILEPESIKSYRKIDEIDVEIAYSEKGDKFFGTFYDGLGRMSNLSFLSNGMKVMNTRMRKLIEGVAISKTIQDSEFVMQKLFSPFDLRVYNSFRENNIILTSGHLLSYMKPTLPKFKTMSTFGWTVGHELAHGFDLSALDETMNKNWTWWPSYVLRQARLKANCFLDYFQYPKRVDTKNILLNEDLCDSQGMYLAFEAYLTYLDKHGYEEDLPGLPLSNEKLFFISYAQQFCEVRKEDSSYTSSGRRKVNQVLQNFPAFSAVFGCHSNSPMNSHKCNAMWTL</sequence>
<dbReference type="Gene3D" id="1.10.1380.10">
    <property type="entry name" value="Neutral endopeptidase , domain2"/>
    <property type="match status" value="1"/>
</dbReference>
<keyword evidence="8" id="KW-0472">Membrane</keyword>
<evidence type="ECO:0000259" key="9">
    <source>
        <dbReference type="Pfam" id="PF01431"/>
    </source>
</evidence>
<dbReference type="InterPro" id="IPR008753">
    <property type="entry name" value="Peptidase_M13_N"/>
</dbReference>
<dbReference type="Proteomes" id="UP000827092">
    <property type="component" value="Unassembled WGS sequence"/>
</dbReference>
<evidence type="ECO:0000256" key="4">
    <source>
        <dbReference type="ARBA" id="ARBA00022723"/>
    </source>
</evidence>
<dbReference type="PANTHER" id="PTHR11733">
    <property type="entry name" value="ZINC METALLOPROTEASE FAMILY M13 NEPRILYSIN-RELATED"/>
    <property type="match status" value="1"/>
</dbReference>
<evidence type="ECO:0000259" key="10">
    <source>
        <dbReference type="Pfam" id="PF05649"/>
    </source>
</evidence>
<accession>A0AAV6VGJ0</accession>
<evidence type="ECO:0000256" key="8">
    <source>
        <dbReference type="SAM" id="Phobius"/>
    </source>
</evidence>
<protein>
    <submittedName>
        <fullName evidence="11">Uncharacterized protein</fullName>
    </submittedName>
</protein>
<keyword evidence="12" id="KW-1185">Reference proteome</keyword>
<evidence type="ECO:0000256" key="3">
    <source>
        <dbReference type="ARBA" id="ARBA00022670"/>
    </source>
</evidence>
<name>A0AAV6VGJ0_9ARAC</name>
<dbReference type="PROSITE" id="PS51885">
    <property type="entry name" value="NEPRILYSIN"/>
    <property type="match status" value="1"/>
</dbReference>
<dbReference type="InterPro" id="IPR000718">
    <property type="entry name" value="Peptidase_M13"/>
</dbReference>
<dbReference type="Gene3D" id="3.40.390.10">
    <property type="entry name" value="Collagenase (Catalytic Domain)"/>
    <property type="match status" value="1"/>
</dbReference>
<comment type="cofactor">
    <cofactor evidence="1">
        <name>Zn(2+)</name>
        <dbReference type="ChEBI" id="CHEBI:29105"/>
    </cofactor>
</comment>
<dbReference type="GO" id="GO:0005886">
    <property type="term" value="C:plasma membrane"/>
    <property type="evidence" value="ECO:0007669"/>
    <property type="project" value="TreeGrafter"/>
</dbReference>
<reference evidence="11 12" key="1">
    <citation type="journal article" date="2022" name="Nat. Ecol. Evol.">
        <title>A masculinizing supergene underlies an exaggerated male reproductive morph in a spider.</title>
        <authorList>
            <person name="Hendrickx F."/>
            <person name="De Corte Z."/>
            <person name="Sonet G."/>
            <person name="Van Belleghem S.M."/>
            <person name="Kostlbacher S."/>
            <person name="Vangestel C."/>
        </authorList>
    </citation>
    <scope>NUCLEOTIDE SEQUENCE [LARGE SCALE GENOMIC DNA]</scope>
    <source>
        <strain evidence="11">W744_W776</strain>
    </source>
</reference>
<evidence type="ECO:0000256" key="6">
    <source>
        <dbReference type="ARBA" id="ARBA00022833"/>
    </source>
</evidence>
<evidence type="ECO:0000256" key="7">
    <source>
        <dbReference type="ARBA" id="ARBA00023049"/>
    </source>
</evidence>
<dbReference type="AlphaFoldDB" id="A0AAV6VGJ0"/>
<gene>
    <name evidence="11" type="ORF">JTE90_027974</name>
</gene>
<feature type="transmembrane region" description="Helical" evidence="8">
    <location>
        <begin position="57"/>
        <end position="78"/>
    </location>
</feature>
<evidence type="ECO:0000256" key="2">
    <source>
        <dbReference type="ARBA" id="ARBA00007357"/>
    </source>
</evidence>
<dbReference type="SUPFAM" id="SSF55486">
    <property type="entry name" value="Metalloproteases ('zincins'), catalytic domain"/>
    <property type="match status" value="1"/>
</dbReference>
<dbReference type="InterPro" id="IPR042089">
    <property type="entry name" value="Peptidase_M13_dom_2"/>
</dbReference>
<dbReference type="Pfam" id="PF05649">
    <property type="entry name" value="Peptidase_M13_N"/>
    <property type="match status" value="1"/>
</dbReference>
<keyword evidence="4" id="KW-0479">Metal-binding</keyword>
<comment type="similarity">
    <text evidence="2">Belongs to the peptidase M13 family.</text>
</comment>
<feature type="domain" description="Peptidase M13 C-terminal" evidence="9">
    <location>
        <begin position="617"/>
        <end position="796"/>
    </location>
</feature>
<dbReference type="PANTHER" id="PTHR11733:SF240">
    <property type="entry name" value="GH14155P-RELATED"/>
    <property type="match status" value="1"/>
</dbReference>
<dbReference type="EMBL" id="JAFNEN010000091">
    <property type="protein sequence ID" value="KAG8195233.1"/>
    <property type="molecule type" value="Genomic_DNA"/>
</dbReference>
<dbReference type="GO" id="GO:0004222">
    <property type="term" value="F:metalloendopeptidase activity"/>
    <property type="evidence" value="ECO:0007669"/>
    <property type="project" value="InterPro"/>
</dbReference>
<dbReference type="GO" id="GO:0016485">
    <property type="term" value="P:protein processing"/>
    <property type="evidence" value="ECO:0007669"/>
    <property type="project" value="TreeGrafter"/>
</dbReference>
<comment type="caution">
    <text evidence="11">The sequence shown here is derived from an EMBL/GenBank/DDBJ whole genome shotgun (WGS) entry which is preliminary data.</text>
</comment>
<evidence type="ECO:0000256" key="1">
    <source>
        <dbReference type="ARBA" id="ARBA00001947"/>
    </source>
</evidence>
<dbReference type="Pfam" id="PF01431">
    <property type="entry name" value="Peptidase_M13"/>
    <property type="match status" value="1"/>
</dbReference>
<dbReference type="GO" id="GO:0046872">
    <property type="term" value="F:metal ion binding"/>
    <property type="evidence" value="ECO:0007669"/>
    <property type="project" value="UniProtKB-KW"/>
</dbReference>
<evidence type="ECO:0000256" key="5">
    <source>
        <dbReference type="ARBA" id="ARBA00022801"/>
    </source>
</evidence>
<keyword evidence="8" id="KW-1133">Transmembrane helix</keyword>
<organism evidence="11 12">
    <name type="scientific">Oedothorax gibbosus</name>
    <dbReference type="NCBI Taxonomy" id="931172"/>
    <lineage>
        <taxon>Eukaryota</taxon>
        <taxon>Metazoa</taxon>
        <taxon>Ecdysozoa</taxon>
        <taxon>Arthropoda</taxon>
        <taxon>Chelicerata</taxon>
        <taxon>Arachnida</taxon>
        <taxon>Araneae</taxon>
        <taxon>Araneomorphae</taxon>
        <taxon>Entelegynae</taxon>
        <taxon>Araneoidea</taxon>
        <taxon>Linyphiidae</taxon>
        <taxon>Erigoninae</taxon>
        <taxon>Oedothorax</taxon>
    </lineage>
</organism>
<proteinExistence type="inferred from homology"/>
<evidence type="ECO:0000313" key="12">
    <source>
        <dbReference type="Proteomes" id="UP000827092"/>
    </source>
</evidence>
<keyword evidence="3" id="KW-0645">Protease</keyword>
<dbReference type="CDD" id="cd08662">
    <property type="entry name" value="M13"/>
    <property type="match status" value="1"/>
</dbReference>
<evidence type="ECO:0000313" key="11">
    <source>
        <dbReference type="EMBL" id="KAG8195233.1"/>
    </source>
</evidence>
<keyword evidence="8" id="KW-0812">Transmembrane</keyword>